<proteinExistence type="predicted"/>
<reference evidence="1" key="1">
    <citation type="submission" date="2021-04" db="EMBL/GenBank/DDBJ databases">
        <title>Phycicoccus avicenniae sp. nov., a novel endophytic actinomycetes isolated from branch of Avicennia mariana.</title>
        <authorList>
            <person name="Tuo L."/>
        </authorList>
    </citation>
    <scope>NUCLEOTIDE SEQUENCE</scope>
    <source>
        <strain evidence="1">BSK3Z-2</strain>
    </source>
</reference>
<dbReference type="AlphaFoldDB" id="A0A941HZZ8"/>
<keyword evidence="2" id="KW-1185">Reference proteome</keyword>
<dbReference type="EMBL" id="JAGSNF010000010">
    <property type="protein sequence ID" value="MBR7743375.1"/>
    <property type="molecule type" value="Genomic_DNA"/>
</dbReference>
<dbReference type="Gene3D" id="3.90.1200.10">
    <property type="match status" value="1"/>
</dbReference>
<evidence type="ECO:0000313" key="2">
    <source>
        <dbReference type="Proteomes" id="UP000677016"/>
    </source>
</evidence>
<dbReference type="RefSeq" id="WP_211602631.1">
    <property type="nucleotide sequence ID" value="NZ_JAGSNF010000010.1"/>
</dbReference>
<sequence>MPTDARHDAALLTGGAASDLLEAVLATSGGRLVGHVLDAVHPRPGAGTSVGYRVSVDRPPAAPVEEYLVLSTAHPRGLDERAPGLVVLDDGRHRVLAWRFPDDPLLPGLATACDPARVGSVLPGARPVVAVDLLGYRPLRRAVVRVRTGEGERDVAYVKVLRTTPGAAGGAADVTARHGMLRGAGLPVPAVTASTPDGLVVLEAAEGEPLAQAVAADGAAGLGVPDLVALLDRLPPAVLDLPRRAPWSDRADEFAGALEGTAWGRRAARVAGAVGSGSRRADLGPLVPTHGDLHDGQVTVRPGPAGWVVAGLLDVDTVGPGHRVDDLACLLAHAVSLGAAGAATARRWRTEAARVVDADALDVRTAGVLLSLAAGALGATELGTAPAGQDVESLLAAAESLVAGAAQPSSR</sequence>
<name>A0A941HZZ8_9MICO</name>
<comment type="caution">
    <text evidence="1">The sequence shown here is derived from an EMBL/GenBank/DDBJ whole genome shotgun (WGS) entry which is preliminary data.</text>
</comment>
<evidence type="ECO:0000313" key="1">
    <source>
        <dbReference type="EMBL" id="MBR7743375.1"/>
    </source>
</evidence>
<accession>A0A941HZZ8</accession>
<dbReference type="InterPro" id="IPR011009">
    <property type="entry name" value="Kinase-like_dom_sf"/>
</dbReference>
<dbReference type="SUPFAM" id="SSF56112">
    <property type="entry name" value="Protein kinase-like (PK-like)"/>
    <property type="match status" value="1"/>
</dbReference>
<dbReference type="Proteomes" id="UP000677016">
    <property type="component" value="Unassembled WGS sequence"/>
</dbReference>
<protein>
    <submittedName>
        <fullName evidence="1">Phosphotransferase</fullName>
    </submittedName>
</protein>
<organism evidence="1 2">
    <name type="scientific">Phycicoccus avicenniae</name>
    <dbReference type="NCBI Taxonomy" id="2828860"/>
    <lineage>
        <taxon>Bacteria</taxon>
        <taxon>Bacillati</taxon>
        <taxon>Actinomycetota</taxon>
        <taxon>Actinomycetes</taxon>
        <taxon>Micrococcales</taxon>
        <taxon>Intrasporangiaceae</taxon>
        <taxon>Phycicoccus</taxon>
    </lineage>
</organism>
<gene>
    <name evidence="1" type="ORF">KC207_08745</name>
</gene>